<reference evidence="2" key="1">
    <citation type="journal article" date="2013" name="Genome Biol.">
        <title>Comparative genomics of the core and accessory genomes of 48 Sinorhizobium strains comprising five genospecies.</title>
        <authorList>
            <person name="Sugawara M."/>
            <person name="Epstein B."/>
            <person name="Badgley B.D."/>
            <person name="Unno T."/>
            <person name="Xu L."/>
            <person name="Reese J."/>
            <person name="Gyaneshwar P."/>
            <person name="Denny R."/>
            <person name="Mudge J."/>
            <person name="Bharti A.K."/>
            <person name="Farmer A.D."/>
            <person name="May G.D."/>
            <person name="Woodward J.E."/>
            <person name="Medigue C."/>
            <person name="Vallenet D."/>
            <person name="Lajus A."/>
            <person name="Rouy Z."/>
            <person name="Martinez-Vaz B."/>
            <person name="Tiffin P."/>
            <person name="Young N.D."/>
            <person name="Sadowsky M.J."/>
        </authorList>
    </citation>
    <scope>NUCLEOTIDE SEQUENCE</scope>
    <source>
        <strain evidence="2">M1</strain>
    </source>
</reference>
<protein>
    <submittedName>
        <fullName evidence="2">Uncharacterized protein</fullName>
    </submittedName>
</protein>
<gene>
    <name evidence="2" type="ORF">GHJ91_01425</name>
</gene>
<accession>A0A6G1WE04</accession>
<proteinExistence type="predicted"/>
<comment type="caution">
    <text evidence="2">The sequence shown here is derived from an EMBL/GenBank/DDBJ whole genome shotgun (WGS) entry which is preliminary data.</text>
</comment>
<sequence>MQHQPIADAENVQSAPPSETVFGREERSFMRVELDEVLSLLSLALHALKGEHEYQLTQVRPRNLPSLDAVIKTINVGASKLEGFYLDLQLPGDAAFDADLNGGG</sequence>
<name>A0A6G1WE04_9HYPH</name>
<dbReference type="RefSeq" id="WP_153412247.1">
    <property type="nucleotide sequence ID" value="NZ_WISB01000008.1"/>
</dbReference>
<evidence type="ECO:0000256" key="1">
    <source>
        <dbReference type="SAM" id="MobiDB-lite"/>
    </source>
</evidence>
<dbReference type="AlphaFoldDB" id="A0A6G1WE04"/>
<dbReference type="EMBL" id="WISB01000008">
    <property type="protein sequence ID" value="MQW67875.1"/>
    <property type="molecule type" value="Genomic_DNA"/>
</dbReference>
<evidence type="ECO:0000313" key="2">
    <source>
        <dbReference type="EMBL" id="MQW67875.1"/>
    </source>
</evidence>
<organism evidence="2">
    <name type="scientific">Sinorhizobium medicae</name>
    <dbReference type="NCBI Taxonomy" id="110321"/>
    <lineage>
        <taxon>Bacteria</taxon>
        <taxon>Pseudomonadati</taxon>
        <taxon>Pseudomonadota</taxon>
        <taxon>Alphaproteobacteria</taxon>
        <taxon>Hyphomicrobiales</taxon>
        <taxon>Rhizobiaceae</taxon>
        <taxon>Sinorhizobium/Ensifer group</taxon>
        <taxon>Sinorhizobium</taxon>
    </lineage>
</organism>
<feature type="region of interest" description="Disordered" evidence="1">
    <location>
        <begin position="1"/>
        <end position="20"/>
    </location>
</feature>